<organism evidence="1 2">
    <name type="scientific">Punica granatum</name>
    <name type="common">Pomegranate</name>
    <dbReference type="NCBI Taxonomy" id="22663"/>
    <lineage>
        <taxon>Eukaryota</taxon>
        <taxon>Viridiplantae</taxon>
        <taxon>Streptophyta</taxon>
        <taxon>Embryophyta</taxon>
        <taxon>Tracheophyta</taxon>
        <taxon>Spermatophyta</taxon>
        <taxon>Magnoliopsida</taxon>
        <taxon>eudicotyledons</taxon>
        <taxon>Gunneridae</taxon>
        <taxon>Pentapetalae</taxon>
        <taxon>rosids</taxon>
        <taxon>malvids</taxon>
        <taxon>Myrtales</taxon>
        <taxon>Lythraceae</taxon>
        <taxon>Punica</taxon>
    </lineage>
</organism>
<protein>
    <submittedName>
        <fullName evidence="1">Uncharacterized protein</fullName>
    </submittedName>
</protein>
<evidence type="ECO:0000313" key="1">
    <source>
        <dbReference type="EMBL" id="PKI38990.1"/>
    </source>
</evidence>
<comment type="caution">
    <text evidence="1">The sequence shown here is derived from an EMBL/GenBank/DDBJ whole genome shotgun (WGS) entry which is preliminary data.</text>
</comment>
<evidence type="ECO:0000313" key="2">
    <source>
        <dbReference type="Proteomes" id="UP000233551"/>
    </source>
</evidence>
<dbReference type="AlphaFoldDB" id="A0A2I0I5P2"/>
<dbReference type="Proteomes" id="UP000233551">
    <property type="component" value="Unassembled WGS sequence"/>
</dbReference>
<accession>A0A2I0I5P2</accession>
<sequence>MTGMDPNVTGMDPNVTRIDLNWNSKAGMDPRQEFEIWNLYRALGLDARPPGLLLALHRHIETSSKAPKRLYRLFDAPVNLGPFSSGYRRAAAFVTRMGNFLFKFSQTSV</sequence>
<dbReference type="EMBL" id="PGOL01003936">
    <property type="protein sequence ID" value="PKI38990.1"/>
    <property type="molecule type" value="Genomic_DNA"/>
</dbReference>
<name>A0A2I0I5P2_PUNGR</name>
<reference evidence="1 2" key="1">
    <citation type="submission" date="2017-11" db="EMBL/GenBank/DDBJ databases">
        <title>De-novo sequencing of pomegranate (Punica granatum L.) genome.</title>
        <authorList>
            <person name="Akparov Z."/>
            <person name="Amiraslanov A."/>
            <person name="Hajiyeva S."/>
            <person name="Abbasov M."/>
            <person name="Kaur K."/>
            <person name="Hamwieh A."/>
            <person name="Solovyev V."/>
            <person name="Salamov A."/>
            <person name="Braich B."/>
            <person name="Kosarev P."/>
            <person name="Mahmoud A."/>
            <person name="Hajiyev E."/>
            <person name="Babayeva S."/>
            <person name="Izzatullayeva V."/>
            <person name="Mammadov A."/>
            <person name="Mammadov A."/>
            <person name="Sharifova S."/>
            <person name="Ojaghi J."/>
            <person name="Eynullazada K."/>
            <person name="Bayramov B."/>
            <person name="Abdulazimova A."/>
            <person name="Shahmuradov I."/>
        </authorList>
    </citation>
    <scope>NUCLEOTIDE SEQUENCE [LARGE SCALE GENOMIC DNA]</scope>
    <source>
        <strain evidence="2">cv. AG2017</strain>
        <tissue evidence="1">Leaf</tissue>
    </source>
</reference>
<gene>
    <name evidence="1" type="ORF">CRG98_040619</name>
</gene>
<proteinExistence type="predicted"/>
<keyword evidence="2" id="KW-1185">Reference proteome</keyword>